<dbReference type="InterPro" id="IPR000313">
    <property type="entry name" value="PWWP_dom"/>
</dbReference>
<accession>A0A251RLY6</accession>
<reference evidence="3" key="2">
    <citation type="submission" date="2017-02" db="EMBL/GenBank/DDBJ databases">
        <title>Sunflower complete genome.</title>
        <authorList>
            <person name="Langlade N."/>
            <person name="Munos S."/>
        </authorList>
    </citation>
    <scope>NUCLEOTIDE SEQUENCE [LARGE SCALE GENOMIC DNA]</scope>
    <source>
        <tissue evidence="3">Leaves</tissue>
    </source>
</reference>
<gene>
    <name evidence="3" type="ORF">HannXRQ_Chr17g0539161</name>
    <name evidence="2" type="ORF">HanXRQr2_Chr17g0786181</name>
</gene>
<feature type="domain" description="PWWP" evidence="1">
    <location>
        <begin position="9"/>
        <end position="70"/>
    </location>
</feature>
<dbReference type="STRING" id="4232.A0A251RLY6"/>
<evidence type="ECO:0000313" key="2">
    <source>
        <dbReference type="EMBL" id="KAF5753982.1"/>
    </source>
</evidence>
<dbReference type="OMA" id="IRICHAI"/>
<dbReference type="Pfam" id="PF00855">
    <property type="entry name" value="PWWP"/>
    <property type="match status" value="1"/>
</dbReference>
<dbReference type="PANTHER" id="PTHR10688:SF5">
    <property type="entry name" value="PWWP DOMAIN-CONTAINING PROTEIN 1-RELATED"/>
    <property type="match status" value="1"/>
</dbReference>
<dbReference type="Gramene" id="mRNA:HanXRQr2_Chr17g0786181">
    <property type="protein sequence ID" value="CDS:HanXRQr2_Chr17g0786181.1"/>
    <property type="gene ID" value="HanXRQr2_Chr17g0786181"/>
</dbReference>
<organism evidence="3 4">
    <name type="scientific">Helianthus annuus</name>
    <name type="common">Common sunflower</name>
    <dbReference type="NCBI Taxonomy" id="4232"/>
    <lineage>
        <taxon>Eukaryota</taxon>
        <taxon>Viridiplantae</taxon>
        <taxon>Streptophyta</taxon>
        <taxon>Embryophyta</taxon>
        <taxon>Tracheophyta</taxon>
        <taxon>Spermatophyta</taxon>
        <taxon>Magnoliopsida</taxon>
        <taxon>eudicotyledons</taxon>
        <taxon>Gunneridae</taxon>
        <taxon>Pentapetalae</taxon>
        <taxon>asterids</taxon>
        <taxon>campanulids</taxon>
        <taxon>Asterales</taxon>
        <taxon>Asteraceae</taxon>
        <taxon>Asteroideae</taxon>
        <taxon>Heliantheae alliance</taxon>
        <taxon>Heliantheae</taxon>
        <taxon>Helianthus</taxon>
    </lineage>
</organism>
<dbReference type="Gene3D" id="2.30.30.140">
    <property type="match status" value="1"/>
</dbReference>
<dbReference type="AlphaFoldDB" id="A0A251RLY6"/>
<protein>
    <submittedName>
        <fullName evidence="2 3">PWWP domain-containing protein</fullName>
    </submittedName>
</protein>
<dbReference type="Proteomes" id="UP000215914">
    <property type="component" value="Chromosome 17"/>
</dbReference>
<dbReference type="PROSITE" id="PS50812">
    <property type="entry name" value="PWWP"/>
    <property type="match status" value="1"/>
</dbReference>
<keyword evidence="4" id="KW-1185">Reference proteome</keyword>
<dbReference type="CDD" id="cd05162">
    <property type="entry name" value="PWWP"/>
    <property type="match status" value="1"/>
</dbReference>
<reference evidence="2" key="3">
    <citation type="submission" date="2020-06" db="EMBL/GenBank/DDBJ databases">
        <title>Helianthus annuus Genome sequencing and assembly Release 2.</title>
        <authorList>
            <person name="Gouzy J."/>
            <person name="Langlade N."/>
            <person name="Munos S."/>
        </authorList>
    </citation>
    <scope>NUCLEOTIDE SEQUENCE</scope>
    <source>
        <tissue evidence="2">Leaves</tissue>
    </source>
</reference>
<reference evidence="2 4" key="1">
    <citation type="journal article" date="2017" name="Nature">
        <title>The sunflower genome provides insights into oil metabolism, flowering and Asterid evolution.</title>
        <authorList>
            <person name="Badouin H."/>
            <person name="Gouzy J."/>
            <person name="Grassa C.J."/>
            <person name="Murat F."/>
            <person name="Staton S.E."/>
            <person name="Cottret L."/>
            <person name="Lelandais-Briere C."/>
            <person name="Owens G.L."/>
            <person name="Carrere S."/>
            <person name="Mayjonade B."/>
            <person name="Legrand L."/>
            <person name="Gill N."/>
            <person name="Kane N.C."/>
            <person name="Bowers J.E."/>
            <person name="Hubner S."/>
            <person name="Bellec A."/>
            <person name="Berard A."/>
            <person name="Berges H."/>
            <person name="Blanchet N."/>
            <person name="Boniface M.C."/>
            <person name="Brunel D."/>
            <person name="Catrice O."/>
            <person name="Chaidir N."/>
            <person name="Claudel C."/>
            <person name="Donnadieu C."/>
            <person name="Faraut T."/>
            <person name="Fievet G."/>
            <person name="Helmstetter N."/>
            <person name="King M."/>
            <person name="Knapp S.J."/>
            <person name="Lai Z."/>
            <person name="Le Paslier M.C."/>
            <person name="Lippi Y."/>
            <person name="Lorenzon L."/>
            <person name="Mandel J.R."/>
            <person name="Marage G."/>
            <person name="Marchand G."/>
            <person name="Marquand E."/>
            <person name="Bret-Mestries E."/>
            <person name="Morien E."/>
            <person name="Nambeesan S."/>
            <person name="Nguyen T."/>
            <person name="Pegot-Espagnet P."/>
            <person name="Pouilly N."/>
            <person name="Raftis F."/>
            <person name="Sallet E."/>
            <person name="Schiex T."/>
            <person name="Thomas J."/>
            <person name="Vandecasteele C."/>
            <person name="Vares D."/>
            <person name="Vear F."/>
            <person name="Vautrin S."/>
            <person name="Crespi M."/>
            <person name="Mangin B."/>
            <person name="Burke J.M."/>
            <person name="Salse J."/>
            <person name="Munos S."/>
            <person name="Vincourt P."/>
            <person name="Rieseberg L.H."/>
            <person name="Langlade N.B."/>
        </authorList>
    </citation>
    <scope>NUCLEOTIDE SEQUENCE [LARGE SCALE GENOMIC DNA]</scope>
    <source>
        <strain evidence="4">cv. SF193</strain>
        <tissue evidence="2">Leaves</tissue>
    </source>
</reference>
<evidence type="ECO:0000313" key="4">
    <source>
        <dbReference type="Proteomes" id="UP000215914"/>
    </source>
</evidence>
<dbReference type="EMBL" id="CM007906">
    <property type="protein sequence ID" value="OTF85365.1"/>
    <property type="molecule type" value="Genomic_DNA"/>
</dbReference>
<proteinExistence type="predicted"/>
<evidence type="ECO:0000259" key="1">
    <source>
        <dbReference type="PROSITE" id="PS50812"/>
    </source>
</evidence>
<sequence>MTMENRFNAGDLVWAKVHRYPWWPSIIYHEALSSTKIRKSKKEGCMLVSFYGDNTYEWLDPKNIIPFEANFNLYSKRRHSDSFVKAVNEAVDEVKHRAAIGLSCPCKFFAQYKPAPVEDLLEVDIEGYQLGTVFTVKQIEDFRQEFKPVETLSFIQQLALDSSDIHLDLNQKKEAARALTYRKANYEEVDEPYYQAFEVDPKSLGSSIVASDDQKTCLNQGKCFMFEFKYLMIMRPFG</sequence>
<name>A0A251RLY6_HELAN</name>
<dbReference type="InParanoid" id="A0A251RLY6"/>
<dbReference type="SMART" id="SM00293">
    <property type="entry name" value="PWWP"/>
    <property type="match status" value="1"/>
</dbReference>
<dbReference type="InterPro" id="IPR052657">
    <property type="entry name" value="PDP_family_Arabidopsis"/>
</dbReference>
<dbReference type="EMBL" id="MNCJ02000332">
    <property type="protein sequence ID" value="KAF5753982.1"/>
    <property type="molecule type" value="Genomic_DNA"/>
</dbReference>
<dbReference type="PANTHER" id="PTHR10688">
    <property type="entry name" value="PWWP DOMAIN-CONTAINING PROTEIN"/>
    <property type="match status" value="1"/>
</dbReference>
<dbReference type="SUPFAM" id="SSF63748">
    <property type="entry name" value="Tudor/PWWP/MBT"/>
    <property type="match status" value="1"/>
</dbReference>
<evidence type="ECO:0000313" key="3">
    <source>
        <dbReference type="EMBL" id="OTF85365.1"/>
    </source>
</evidence>